<name>A0A485KKP6_9STRA</name>
<evidence type="ECO:0000313" key="1">
    <source>
        <dbReference type="EMBL" id="KAF0700943.1"/>
    </source>
</evidence>
<gene>
    <name evidence="2" type="primary">Aste57867_8553</name>
    <name evidence="1" type="ORF">As57867_008521</name>
    <name evidence="2" type="ORF">ASTE57867_8553</name>
</gene>
<proteinExistence type="predicted"/>
<dbReference type="Proteomes" id="UP000332933">
    <property type="component" value="Unassembled WGS sequence"/>
</dbReference>
<dbReference type="EMBL" id="CAADRA010005126">
    <property type="protein sequence ID" value="VFT85439.1"/>
    <property type="molecule type" value="Genomic_DNA"/>
</dbReference>
<dbReference type="AlphaFoldDB" id="A0A485KKP6"/>
<evidence type="ECO:0000313" key="3">
    <source>
        <dbReference type="Proteomes" id="UP000332933"/>
    </source>
</evidence>
<reference evidence="2 3" key="1">
    <citation type="submission" date="2019-03" db="EMBL/GenBank/DDBJ databases">
        <authorList>
            <person name="Gaulin E."/>
            <person name="Dumas B."/>
        </authorList>
    </citation>
    <scope>NUCLEOTIDE SEQUENCE [LARGE SCALE GENOMIC DNA]</scope>
    <source>
        <strain evidence="2">CBS 568.67</strain>
    </source>
</reference>
<organism evidence="2 3">
    <name type="scientific">Aphanomyces stellatus</name>
    <dbReference type="NCBI Taxonomy" id="120398"/>
    <lineage>
        <taxon>Eukaryota</taxon>
        <taxon>Sar</taxon>
        <taxon>Stramenopiles</taxon>
        <taxon>Oomycota</taxon>
        <taxon>Saprolegniomycetes</taxon>
        <taxon>Saprolegniales</taxon>
        <taxon>Verrucalvaceae</taxon>
        <taxon>Aphanomyces</taxon>
    </lineage>
</organism>
<reference evidence="1" key="2">
    <citation type="submission" date="2019-06" db="EMBL/GenBank/DDBJ databases">
        <title>Genomics analysis of Aphanomyces spp. identifies a new class of oomycete effector associated with host adaptation.</title>
        <authorList>
            <person name="Gaulin E."/>
        </authorList>
    </citation>
    <scope>NUCLEOTIDE SEQUENCE</scope>
    <source>
        <strain evidence="1">CBS 578.67</strain>
    </source>
</reference>
<evidence type="ECO:0000313" key="2">
    <source>
        <dbReference type="EMBL" id="VFT85439.1"/>
    </source>
</evidence>
<keyword evidence="3" id="KW-1185">Reference proteome</keyword>
<dbReference type="EMBL" id="VJMH01005105">
    <property type="protein sequence ID" value="KAF0700943.1"/>
    <property type="molecule type" value="Genomic_DNA"/>
</dbReference>
<sequence length="147" mass="16648">MAIPIILSCFFKDCDRPASPGNTKCVFHHRKGCCQEPNCRNQVYARHRCVQHGGRKQCQVFGCIGNARSRGLCSKHGSDVKKPVAAKCHEDWVFSAAQVDDIMLEPANDAEWDEYCWIETMDAILTDELCHGMQMGFKPLMMEVYGF</sequence>
<protein>
    <submittedName>
        <fullName evidence="2">Aste57867_8553 protein</fullName>
    </submittedName>
</protein>
<accession>A0A485KKP6</accession>
<dbReference type="OrthoDB" id="93608at2759"/>